<dbReference type="Pfam" id="PF01555">
    <property type="entry name" value="N6_N4_Mtase"/>
    <property type="match status" value="1"/>
</dbReference>
<dbReference type="GO" id="GO:0009307">
    <property type="term" value="P:DNA restriction-modification system"/>
    <property type="evidence" value="ECO:0007669"/>
    <property type="project" value="UniProtKB-KW"/>
</dbReference>
<dbReference type="Proteomes" id="UP000298429">
    <property type="component" value="Unassembled WGS sequence"/>
</dbReference>
<dbReference type="InterPro" id="IPR002941">
    <property type="entry name" value="DNA_methylase_N4/N6"/>
</dbReference>
<dbReference type="InterPro" id="IPR017985">
    <property type="entry name" value="MeTrfase_CN4_CS"/>
</dbReference>
<dbReference type="EMBL" id="RQGN01000036">
    <property type="protein sequence ID" value="TGM06003.1"/>
    <property type="molecule type" value="Genomic_DNA"/>
</dbReference>
<dbReference type="GO" id="GO:0008170">
    <property type="term" value="F:N-methyltransferase activity"/>
    <property type="evidence" value="ECO:0007669"/>
    <property type="project" value="InterPro"/>
</dbReference>
<dbReference type="InterPro" id="IPR001091">
    <property type="entry name" value="RM_Methyltransferase"/>
</dbReference>
<evidence type="ECO:0000256" key="2">
    <source>
        <dbReference type="ARBA" id="ARBA00022603"/>
    </source>
</evidence>
<evidence type="ECO:0000313" key="11">
    <source>
        <dbReference type="Proteomes" id="UP000298429"/>
    </source>
</evidence>
<evidence type="ECO:0000256" key="8">
    <source>
        <dbReference type="RuleBase" id="RU362026"/>
    </source>
</evidence>
<gene>
    <name evidence="10" type="ORF">EHQ76_06980</name>
</gene>
<dbReference type="GO" id="GO:0003677">
    <property type="term" value="F:DNA binding"/>
    <property type="evidence" value="ECO:0007669"/>
    <property type="project" value="UniProtKB-KW"/>
</dbReference>
<dbReference type="AlphaFoldDB" id="A0A5F2BKA9"/>
<comment type="catalytic activity">
    <reaction evidence="7">
        <text>a 2'-deoxycytidine in DNA + S-adenosyl-L-methionine = an N(4)-methyl-2'-deoxycytidine in DNA + S-adenosyl-L-homocysteine + H(+)</text>
        <dbReference type="Rhea" id="RHEA:16857"/>
        <dbReference type="Rhea" id="RHEA-COMP:11369"/>
        <dbReference type="Rhea" id="RHEA-COMP:13674"/>
        <dbReference type="ChEBI" id="CHEBI:15378"/>
        <dbReference type="ChEBI" id="CHEBI:57856"/>
        <dbReference type="ChEBI" id="CHEBI:59789"/>
        <dbReference type="ChEBI" id="CHEBI:85452"/>
        <dbReference type="ChEBI" id="CHEBI:137933"/>
        <dbReference type="EC" id="2.1.1.113"/>
    </reaction>
</comment>
<keyword evidence="6" id="KW-0238">DNA-binding</keyword>
<keyword evidence="5" id="KW-0680">Restriction system</keyword>
<evidence type="ECO:0000256" key="3">
    <source>
        <dbReference type="ARBA" id="ARBA00022679"/>
    </source>
</evidence>
<dbReference type="EC" id="2.1.1.-" evidence="8"/>
<keyword evidence="3 10" id="KW-0808">Transferase</keyword>
<comment type="caution">
    <text evidence="10">The sequence shown here is derived from an EMBL/GenBank/DDBJ whole genome shotgun (WGS) entry which is preliminary data.</text>
</comment>
<evidence type="ECO:0000313" key="10">
    <source>
        <dbReference type="EMBL" id="TGM06003.1"/>
    </source>
</evidence>
<dbReference type="InterPro" id="IPR029063">
    <property type="entry name" value="SAM-dependent_MTases_sf"/>
</dbReference>
<sequence>MYETKKIRNQILEGDVLKNLKKLPDNYFHTVVTSPPYFHLRDYHSNEQIGLERSPNEYLEKIVEVFQEVKRVLRPEGTLWIIIGDSYSYTNWKEEETGNYPIRIHNLKRKDLIGIPWRVAFALQDSGWYLRQDVLWEKPNAKPESVKDRCTRSHEYIFQFSKTPNYFYNSEAISEPALSLIPGHKSFRRSAVDVRNYGRVAYLTKRGKSARTIRERKNKRSVWKITTRASKTSHAATFPKELVETCVKASTSRIGVCCVCGSQVKENLSCGHDSILERPKVLDPFSGSGTTAVVSLNLNCEYTGIELNPVYVRESRIRIEEESNLFSVQIE</sequence>
<dbReference type="SUPFAM" id="SSF53335">
    <property type="entry name" value="S-adenosyl-L-methionine-dependent methyltransferases"/>
    <property type="match status" value="1"/>
</dbReference>
<dbReference type="OrthoDB" id="9773571at2"/>
<evidence type="ECO:0000259" key="9">
    <source>
        <dbReference type="Pfam" id="PF01555"/>
    </source>
</evidence>
<dbReference type="PROSITE" id="PS00093">
    <property type="entry name" value="N4_MTASE"/>
    <property type="match status" value="1"/>
</dbReference>
<dbReference type="GO" id="GO:0032259">
    <property type="term" value="P:methylation"/>
    <property type="evidence" value="ECO:0007669"/>
    <property type="project" value="UniProtKB-KW"/>
</dbReference>
<dbReference type="RefSeq" id="WP_135670342.1">
    <property type="nucleotide sequence ID" value="NZ_RQGN01000036.1"/>
</dbReference>
<evidence type="ECO:0000256" key="4">
    <source>
        <dbReference type="ARBA" id="ARBA00022691"/>
    </source>
</evidence>
<protein>
    <recommendedName>
        <fullName evidence="8">Methyltransferase</fullName>
        <ecNumber evidence="8">2.1.1.-</ecNumber>
    </recommendedName>
</protein>
<dbReference type="Gene3D" id="3.40.50.150">
    <property type="entry name" value="Vaccinia Virus protein VP39"/>
    <property type="match status" value="1"/>
</dbReference>
<evidence type="ECO:0000256" key="5">
    <source>
        <dbReference type="ARBA" id="ARBA00022747"/>
    </source>
</evidence>
<name>A0A5F2BKA9_9LEPT</name>
<accession>A0A5F2BKA9</accession>
<evidence type="ECO:0000256" key="7">
    <source>
        <dbReference type="ARBA" id="ARBA00049120"/>
    </source>
</evidence>
<comment type="similarity">
    <text evidence="1">Belongs to the N(4)/N(6)-methyltransferase family. N(4) subfamily.</text>
</comment>
<organism evidence="10 11">
    <name type="scientific">Leptospira barantonii</name>
    <dbReference type="NCBI Taxonomy" id="2023184"/>
    <lineage>
        <taxon>Bacteria</taxon>
        <taxon>Pseudomonadati</taxon>
        <taxon>Spirochaetota</taxon>
        <taxon>Spirochaetia</taxon>
        <taxon>Leptospirales</taxon>
        <taxon>Leptospiraceae</taxon>
        <taxon>Leptospira</taxon>
    </lineage>
</organism>
<reference evidence="10 11" key="1">
    <citation type="journal article" date="2019" name="PLoS Negl. Trop. Dis.">
        <title>Revisiting the worldwide diversity of Leptospira species in the environment.</title>
        <authorList>
            <person name="Vincent A.T."/>
            <person name="Schiettekatte O."/>
            <person name="Bourhy P."/>
            <person name="Veyrier F.J."/>
            <person name="Picardeau M."/>
        </authorList>
    </citation>
    <scope>NUCLEOTIDE SEQUENCE [LARGE SCALE GENOMIC DNA]</scope>
    <source>
        <strain evidence="10 11">201702444</strain>
    </source>
</reference>
<dbReference type="PRINTS" id="PR00508">
    <property type="entry name" value="S21N4MTFRASE"/>
</dbReference>
<proteinExistence type="inferred from homology"/>
<dbReference type="GO" id="GO:0015667">
    <property type="term" value="F:site-specific DNA-methyltransferase (cytosine-N4-specific) activity"/>
    <property type="evidence" value="ECO:0007669"/>
    <property type="project" value="UniProtKB-EC"/>
</dbReference>
<feature type="domain" description="DNA methylase N-4/N-6" evidence="9">
    <location>
        <begin position="29"/>
        <end position="314"/>
    </location>
</feature>
<keyword evidence="2 10" id="KW-0489">Methyltransferase</keyword>
<evidence type="ECO:0000256" key="1">
    <source>
        <dbReference type="ARBA" id="ARBA00010203"/>
    </source>
</evidence>
<evidence type="ECO:0000256" key="6">
    <source>
        <dbReference type="ARBA" id="ARBA00023125"/>
    </source>
</evidence>
<keyword evidence="4" id="KW-0949">S-adenosyl-L-methionine</keyword>